<feature type="transmembrane region" description="Helical" evidence="1">
    <location>
        <begin position="12"/>
        <end position="33"/>
    </location>
</feature>
<accession>A0AAW3EHM7</accession>
<dbReference type="Proteomes" id="UP000029257">
    <property type="component" value="Unassembled WGS sequence"/>
</dbReference>
<feature type="transmembrane region" description="Helical" evidence="1">
    <location>
        <begin position="76"/>
        <end position="94"/>
    </location>
</feature>
<evidence type="ECO:0000256" key="1">
    <source>
        <dbReference type="SAM" id="Phobius"/>
    </source>
</evidence>
<protein>
    <submittedName>
        <fullName evidence="2">Membrane protein</fullName>
    </submittedName>
</protein>
<keyword evidence="1" id="KW-0472">Membrane</keyword>
<evidence type="ECO:0000313" key="5">
    <source>
        <dbReference type="Proteomes" id="UP000029436"/>
    </source>
</evidence>
<keyword evidence="5" id="KW-1185">Reference proteome</keyword>
<evidence type="ECO:0000313" key="2">
    <source>
        <dbReference type="EMBL" id="KFX03390.1"/>
    </source>
</evidence>
<feature type="transmembrane region" description="Helical" evidence="1">
    <location>
        <begin position="53"/>
        <end position="69"/>
    </location>
</feature>
<name>A0AAW3EHM7_9GAMM</name>
<keyword evidence="1" id="KW-1133">Transmembrane helix</keyword>
<sequence>MLKKNYTYNIYFYAYSLLCVFLIDAFSSTKPGWMFGNTSLETFCETPRNGADAFLNFIIIPLSIPFILVKRTPPKIITYLAILLYYSGSFYTRISICPYK</sequence>
<keyword evidence="1" id="KW-0812">Transmembrane</keyword>
<dbReference type="EMBL" id="JQOH01000012">
    <property type="protein sequence ID" value="KGA26736.1"/>
    <property type="molecule type" value="Genomic_DNA"/>
</dbReference>
<proteinExistence type="predicted"/>
<evidence type="ECO:0000313" key="4">
    <source>
        <dbReference type="Proteomes" id="UP000029257"/>
    </source>
</evidence>
<comment type="caution">
    <text evidence="2">The sequence shown here is derived from an EMBL/GenBank/DDBJ whole genome shotgun (WGS) entry which is preliminary data.</text>
</comment>
<dbReference type="Proteomes" id="UP000029436">
    <property type="component" value="Unassembled WGS sequence"/>
</dbReference>
<reference evidence="4 5" key="1">
    <citation type="submission" date="2014-08" db="EMBL/GenBank/DDBJ databases">
        <title>Genome sequences of NCPPB Pectobacterium isolates.</title>
        <authorList>
            <person name="Glover R.H."/>
            <person name="Sapp M."/>
            <person name="Elphinstone J."/>
        </authorList>
    </citation>
    <scope>NUCLEOTIDE SEQUENCE [LARGE SCALE GENOMIC DNA]</scope>
    <source>
        <strain evidence="2 4">NCPPB 3701</strain>
        <strain evidence="3 5">NCPPB3702</strain>
    </source>
</reference>
<dbReference type="Pfam" id="PF10840">
    <property type="entry name" value="DUF2645"/>
    <property type="match status" value="1"/>
</dbReference>
<gene>
    <name evidence="2" type="ORF">JV38_19410</name>
    <name evidence="3" type="ORF">KU73_19825</name>
</gene>
<dbReference type="RefSeq" id="WP_005971108.1">
    <property type="nucleotide sequence ID" value="NZ_JQHP01000012.1"/>
</dbReference>
<evidence type="ECO:0000313" key="3">
    <source>
        <dbReference type="EMBL" id="KGA26736.1"/>
    </source>
</evidence>
<dbReference type="EMBL" id="JQHP01000012">
    <property type="protein sequence ID" value="KFX03390.1"/>
    <property type="molecule type" value="Genomic_DNA"/>
</dbReference>
<dbReference type="InterPro" id="IPR022553">
    <property type="entry name" value="DUF2645"/>
</dbReference>
<dbReference type="AlphaFoldDB" id="A0AAW3EHM7"/>
<organism evidence="2 4">
    <name type="scientific">Pectobacterium wasabiae</name>
    <dbReference type="NCBI Taxonomy" id="55208"/>
    <lineage>
        <taxon>Bacteria</taxon>
        <taxon>Pseudomonadati</taxon>
        <taxon>Pseudomonadota</taxon>
        <taxon>Gammaproteobacteria</taxon>
        <taxon>Enterobacterales</taxon>
        <taxon>Pectobacteriaceae</taxon>
        <taxon>Pectobacterium</taxon>
    </lineage>
</organism>